<dbReference type="Gene3D" id="2.130.10.10">
    <property type="entry name" value="YVTN repeat-like/Quinoprotein amine dehydrogenase"/>
    <property type="match status" value="2"/>
</dbReference>
<dbReference type="PROSITE" id="PS00678">
    <property type="entry name" value="WD_REPEATS_1"/>
    <property type="match status" value="1"/>
</dbReference>
<keyword evidence="2" id="KW-0677">Repeat</keyword>
<dbReference type="InterPro" id="IPR036322">
    <property type="entry name" value="WD40_repeat_dom_sf"/>
</dbReference>
<feature type="compositionally biased region" description="Low complexity" evidence="4">
    <location>
        <begin position="423"/>
        <end position="439"/>
    </location>
</feature>
<feature type="compositionally biased region" description="Basic residues" evidence="4">
    <location>
        <begin position="602"/>
        <end position="621"/>
    </location>
</feature>
<dbReference type="PROSITE" id="PS50082">
    <property type="entry name" value="WD_REPEATS_2"/>
    <property type="match status" value="2"/>
</dbReference>
<dbReference type="OMA" id="ANFRTPF"/>
<proteinExistence type="predicted"/>
<reference evidence="6 7" key="1">
    <citation type="submission" date="2025-04" db="UniProtKB">
        <authorList>
            <consortium name="RefSeq"/>
        </authorList>
    </citation>
    <scope>IDENTIFICATION</scope>
</reference>
<name>A0A6P4ITH8_DROKI</name>
<evidence type="ECO:0000256" key="4">
    <source>
        <dbReference type="SAM" id="MobiDB-lite"/>
    </source>
</evidence>
<feature type="compositionally biased region" description="Polar residues" evidence="4">
    <location>
        <begin position="691"/>
        <end position="705"/>
    </location>
</feature>
<dbReference type="InterPro" id="IPR019775">
    <property type="entry name" value="WD40_repeat_CS"/>
</dbReference>
<dbReference type="InterPro" id="IPR001680">
    <property type="entry name" value="WD40_rpt"/>
</dbReference>
<dbReference type="InterPro" id="IPR045151">
    <property type="entry name" value="DCAF8"/>
</dbReference>
<dbReference type="GO" id="GO:0045717">
    <property type="term" value="P:negative regulation of fatty acid biosynthetic process"/>
    <property type="evidence" value="ECO:0007669"/>
    <property type="project" value="TreeGrafter"/>
</dbReference>
<feature type="compositionally biased region" description="Polar residues" evidence="4">
    <location>
        <begin position="648"/>
        <end position="659"/>
    </location>
</feature>
<organism evidence="5 7">
    <name type="scientific">Drosophila kikkawai</name>
    <name type="common">Fruit fly</name>
    <dbReference type="NCBI Taxonomy" id="30033"/>
    <lineage>
        <taxon>Eukaryota</taxon>
        <taxon>Metazoa</taxon>
        <taxon>Ecdysozoa</taxon>
        <taxon>Arthropoda</taxon>
        <taxon>Hexapoda</taxon>
        <taxon>Insecta</taxon>
        <taxon>Pterygota</taxon>
        <taxon>Neoptera</taxon>
        <taxon>Endopterygota</taxon>
        <taxon>Diptera</taxon>
        <taxon>Brachycera</taxon>
        <taxon>Muscomorpha</taxon>
        <taxon>Ephydroidea</taxon>
        <taxon>Drosophilidae</taxon>
        <taxon>Drosophila</taxon>
        <taxon>Sophophora</taxon>
    </lineage>
</organism>
<dbReference type="RefSeq" id="XP_017026704.1">
    <property type="nucleotide sequence ID" value="XM_017171215.1"/>
</dbReference>
<dbReference type="AlphaFoldDB" id="A0A6P4ITH8"/>
<feature type="region of interest" description="Disordered" evidence="4">
    <location>
        <begin position="423"/>
        <end position="491"/>
    </location>
</feature>
<dbReference type="InterPro" id="IPR015943">
    <property type="entry name" value="WD40/YVTN_repeat-like_dom_sf"/>
</dbReference>
<dbReference type="SMART" id="SM00320">
    <property type="entry name" value="WD40"/>
    <property type="match status" value="6"/>
</dbReference>
<dbReference type="GO" id="GO:0005737">
    <property type="term" value="C:cytoplasm"/>
    <property type="evidence" value="ECO:0007669"/>
    <property type="project" value="TreeGrafter"/>
</dbReference>
<feature type="compositionally biased region" description="Polar residues" evidence="4">
    <location>
        <begin position="713"/>
        <end position="724"/>
    </location>
</feature>
<dbReference type="SUPFAM" id="SSF50978">
    <property type="entry name" value="WD40 repeat-like"/>
    <property type="match status" value="1"/>
</dbReference>
<dbReference type="OrthoDB" id="5573735at2759"/>
<dbReference type="GO" id="GO:0080008">
    <property type="term" value="C:Cul4-RING E3 ubiquitin ligase complex"/>
    <property type="evidence" value="ECO:0007669"/>
    <property type="project" value="TreeGrafter"/>
</dbReference>
<evidence type="ECO:0000313" key="6">
    <source>
        <dbReference type="RefSeq" id="XP_017026703.1"/>
    </source>
</evidence>
<feature type="compositionally biased region" description="Low complexity" evidence="4">
    <location>
        <begin position="667"/>
        <end position="690"/>
    </location>
</feature>
<evidence type="ECO:0000313" key="5">
    <source>
        <dbReference type="Proteomes" id="UP001652661"/>
    </source>
</evidence>
<sequence length="752" mass="83850">MSLWQNLRSLETRNLDLALGQRENQLVAGHLPAAIFRHRLSAAENLYQRNLTGHYGCVNALEFSQGGQLLASGGDDKRVLLWNIDREVASQLGKPRSMNVKHASNIFCLGFDIQNSYILSGGNDDLVIQHDLVTGTLLRHFSHDGPVYGLSVDRTSGHLFSVATEHGEILVYDLRAGKSEPLAIAKFKTPFNAVEFHPLNGNFLATANAKRGAMLWDLRHHQQALCQYNYIPESPSCMSVRFNCNGTLLLTLHRRLPPILFSPGSPEPVATFYHDEYFNSCTMKSCTFAGPQDELVVSGSDNFNMFIWRMDGVDLEEKNQWVDTPPVILTGHRSIVNQVRYNRQRCLLASSGVEKIIKLWSPFAQQGWEGSLTQAEELPYCTRTLHRNSSDYVSQDFSARNTDEDQVMLAFFDTLVQRELESWSTVDNQSSSSSSSSETSTERSELSSGAEEPSDEEREDPDHHNHDQPTTNEQEQDNEQDNDTPNVSELSWQTHPNRIFYLIAKKRRALLQLAVRGTTGMPRSVDQLLQRLLGEQKQAATQARISDWLEETQRLFGDDELPTTSAEAAAREQHRQTGRSPRRTQELKAVDPLQSTLGPSERKRKKSHQRVSVLKHRRTNRRQLSGSHPDNDSVASNDTEYLDEEEQPSTGDNNNSNHYGQADEDTASTSSSSSSGGSSCSSNTTTSMTSMEAQLSQAPSTSSSFPFLAEPEANNNSQLTSNHNHPPKSVVNGLIPDMCNTESTASTTSSSM</sequence>
<dbReference type="RefSeq" id="XP_017026703.1">
    <property type="nucleotide sequence ID" value="XM_017171214.1"/>
</dbReference>
<feature type="repeat" description="WD" evidence="3">
    <location>
        <begin position="51"/>
        <end position="92"/>
    </location>
</feature>
<evidence type="ECO:0000313" key="7">
    <source>
        <dbReference type="RefSeq" id="XP_017026704.1"/>
    </source>
</evidence>
<dbReference type="Proteomes" id="UP001652661">
    <property type="component" value="Chromosome 3R"/>
</dbReference>
<feature type="repeat" description="WD" evidence="3">
    <location>
        <begin position="329"/>
        <end position="361"/>
    </location>
</feature>
<feature type="compositionally biased region" description="Low complexity" evidence="4">
    <location>
        <begin position="741"/>
        <end position="752"/>
    </location>
</feature>
<protein>
    <submittedName>
        <fullName evidence="6 7">DDB1- and CUL4-associated factor 5</fullName>
    </submittedName>
</protein>
<dbReference type="Pfam" id="PF00400">
    <property type="entry name" value="WD40"/>
    <property type="match status" value="2"/>
</dbReference>
<dbReference type="PANTHER" id="PTHR15574">
    <property type="entry name" value="WD REPEAT DOMAIN-CONTAINING FAMILY"/>
    <property type="match status" value="1"/>
</dbReference>
<evidence type="ECO:0000256" key="3">
    <source>
        <dbReference type="PROSITE-ProRule" id="PRU00221"/>
    </source>
</evidence>
<gene>
    <name evidence="6 7" type="primary">LOC108077747</name>
</gene>
<keyword evidence="5" id="KW-1185">Reference proteome</keyword>
<feature type="region of interest" description="Disordered" evidence="4">
    <location>
        <begin position="565"/>
        <end position="752"/>
    </location>
</feature>
<evidence type="ECO:0000256" key="1">
    <source>
        <dbReference type="ARBA" id="ARBA00022574"/>
    </source>
</evidence>
<feature type="compositionally biased region" description="Polar residues" evidence="4">
    <location>
        <begin position="622"/>
        <end position="639"/>
    </location>
</feature>
<dbReference type="PROSITE" id="PS50294">
    <property type="entry name" value="WD_REPEATS_REGION"/>
    <property type="match status" value="2"/>
</dbReference>
<keyword evidence="1 3" id="KW-0853">WD repeat</keyword>
<dbReference type="PANTHER" id="PTHR15574:SF43">
    <property type="entry name" value="DDB1- AND CUL4-ASSOCIATED FACTOR 5"/>
    <property type="match status" value="1"/>
</dbReference>
<accession>A0A6P4ITH8</accession>
<dbReference type="GeneID" id="108077747"/>
<evidence type="ECO:0000256" key="2">
    <source>
        <dbReference type="ARBA" id="ARBA00022737"/>
    </source>
</evidence>